<dbReference type="Pfam" id="PF00072">
    <property type="entry name" value="Response_reg"/>
    <property type="match status" value="1"/>
</dbReference>
<accession>A0A834YV35</accession>
<organism evidence="26 27">
    <name type="scientific">Tetracentron sinense</name>
    <name type="common">Spur-leaf</name>
    <dbReference type="NCBI Taxonomy" id="13715"/>
    <lineage>
        <taxon>Eukaryota</taxon>
        <taxon>Viridiplantae</taxon>
        <taxon>Streptophyta</taxon>
        <taxon>Embryophyta</taxon>
        <taxon>Tracheophyta</taxon>
        <taxon>Spermatophyta</taxon>
        <taxon>Magnoliopsida</taxon>
        <taxon>Trochodendrales</taxon>
        <taxon>Trochodendraceae</taxon>
        <taxon>Tetracentron</taxon>
    </lineage>
</organism>
<dbReference type="Pfam" id="PF01590">
    <property type="entry name" value="GAF"/>
    <property type="match status" value="1"/>
</dbReference>
<dbReference type="EMBL" id="JABCRI010000016">
    <property type="protein sequence ID" value="KAF8392242.1"/>
    <property type="molecule type" value="Genomic_DNA"/>
</dbReference>
<dbReference type="InterPro" id="IPR014525">
    <property type="entry name" value="ETR"/>
</dbReference>
<dbReference type="InterPro" id="IPR036890">
    <property type="entry name" value="HATPase_C_sf"/>
</dbReference>
<dbReference type="PANTHER" id="PTHR24423">
    <property type="entry name" value="TWO-COMPONENT SENSOR HISTIDINE KINASE"/>
    <property type="match status" value="1"/>
</dbReference>
<feature type="disulfide bond" description="Interchain" evidence="20">
    <location>
        <position position="30"/>
    </location>
</feature>
<feature type="transmembrane region" description="Helical" evidence="23">
    <location>
        <begin position="76"/>
        <end position="94"/>
    </location>
</feature>
<keyword evidence="9 18" id="KW-0418">Kinase</keyword>
<feature type="binding site" evidence="19">
    <location>
        <position position="92"/>
    </location>
    <ligand>
        <name>Cu cation</name>
        <dbReference type="ChEBI" id="CHEBI:23378"/>
    </ligand>
</feature>
<keyword evidence="4 18" id="KW-0808">Transferase</keyword>
<gene>
    <name evidence="26" type="ORF">HHK36_022584</name>
</gene>
<dbReference type="CDD" id="cd16938">
    <property type="entry name" value="HATPase_ETR2_ERS2-EIN4-like"/>
    <property type="match status" value="1"/>
</dbReference>
<dbReference type="SUPFAM" id="SSF55781">
    <property type="entry name" value="GAF domain-like"/>
    <property type="match status" value="1"/>
</dbReference>
<dbReference type="Pfam" id="PF25487">
    <property type="entry name" value="ETR1_N"/>
    <property type="match status" value="1"/>
</dbReference>
<keyword evidence="24" id="KW-0732">Signal</keyword>
<feature type="binding site" evidence="19">
    <location>
        <position position="88"/>
    </location>
    <ligand>
        <name>Cu cation</name>
        <dbReference type="ChEBI" id="CHEBI:23378"/>
    </ligand>
</feature>
<dbReference type="GO" id="GO:0051740">
    <property type="term" value="F:ethylene binding"/>
    <property type="evidence" value="ECO:0007669"/>
    <property type="project" value="UniProtKB-UniRule"/>
</dbReference>
<dbReference type="InterPro" id="IPR003018">
    <property type="entry name" value="GAF"/>
</dbReference>
<dbReference type="AlphaFoldDB" id="A0A834YV35"/>
<evidence type="ECO:0000256" key="23">
    <source>
        <dbReference type="SAM" id="Phobius"/>
    </source>
</evidence>
<feature type="cross-link" description="Glycyl lysine isopeptide (Lys-Gly) (interchain with G-Cter in ubiquitin)" evidence="21">
    <location>
        <position position="740"/>
    </location>
</feature>
<name>A0A834YV35_TETSI</name>
<dbReference type="GO" id="GO:0005524">
    <property type="term" value="F:ATP binding"/>
    <property type="evidence" value="ECO:0007669"/>
    <property type="project" value="UniProtKB-UniRule"/>
</dbReference>
<evidence type="ECO:0000259" key="25">
    <source>
        <dbReference type="PROSITE" id="PS50110"/>
    </source>
</evidence>
<keyword evidence="12 23" id="KW-1133">Transmembrane helix</keyword>
<evidence type="ECO:0000256" key="20">
    <source>
        <dbReference type="PIRSR" id="PIRSR026389-3"/>
    </source>
</evidence>
<keyword evidence="13 18" id="KW-0186">Copper</keyword>
<comment type="caution">
    <text evidence="26">The sequence shown here is derived from an EMBL/GenBank/DDBJ whole genome shotgun (WGS) entry which is preliminary data.</text>
</comment>
<dbReference type="CDD" id="cd19933">
    <property type="entry name" value="REC_ETR-like"/>
    <property type="match status" value="1"/>
</dbReference>
<dbReference type="InterPro" id="IPR029016">
    <property type="entry name" value="GAF-like_dom_sf"/>
</dbReference>
<evidence type="ECO:0000256" key="17">
    <source>
        <dbReference type="ARBA" id="ARBA00023170"/>
    </source>
</evidence>
<dbReference type="InterPro" id="IPR001789">
    <property type="entry name" value="Sig_transdc_resp-reg_receiver"/>
</dbReference>
<proteinExistence type="inferred from homology"/>
<evidence type="ECO:0000256" key="10">
    <source>
        <dbReference type="ARBA" id="ARBA00022824"/>
    </source>
</evidence>
<comment type="subcellular location">
    <subcellularLocation>
        <location evidence="1">Endoplasmic reticulum membrane</location>
        <topology evidence="1">Multi-pass membrane protein</topology>
    </subcellularLocation>
</comment>
<feature type="signal peptide" evidence="24">
    <location>
        <begin position="1"/>
        <end position="20"/>
    </location>
</feature>
<evidence type="ECO:0000256" key="13">
    <source>
        <dbReference type="ARBA" id="ARBA00023008"/>
    </source>
</evidence>
<dbReference type="SMART" id="SM00448">
    <property type="entry name" value="REC"/>
    <property type="match status" value="1"/>
</dbReference>
<evidence type="ECO:0000256" key="12">
    <source>
        <dbReference type="ARBA" id="ARBA00022989"/>
    </source>
</evidence>
<dbReference type="InterPro" id="IPR011006">
    <property type="entry name" value="CheY-like_superfamily"/>
</dbReference>
<feature type="transmembrane region" description="Helical" evidence="23">
    <location>
        <begin position="50"/>
        <end position="69"/>
    </location>
</feature>
<sequence length="762" mass="84827">MLKALAPGLLISSLLLSVSAIDNGFPRCNCDDEGLWSIETILECQRVSDFLIAVAYFSIPIELLYFVTCSNVPFKCVLFEFIAFIVLCGLTHLLNGWAYGPHPFQLMLALTIFKFLTALVSSATAITLITLIPLLLKVKVRELLLTKKAWELDREVWMMKKQKEASWHVRMLTREIRKSLDMHTILYTTLVELSKTLELQNCAVWMPNDNKTEMNLTHELKGRNSSNLHYFSMPVNDPDLVNIKESKGVKILKPGSSLGAASSGESGEPGAVAAIRMPMLRASNFKGGTPELRQTCYAILVLVLPKANARIWNYQELEIVEVVADQVAVALSHAAVLEESQLMRKKLVEQNHALQQAKKNAMMVSQVRNLFQKAMSDGMRRPMHSISGLLSLIQYENMISEQHIIVDAMVKTSSVFSTLIDDGMDISTDKGRLSLEMRSFRLHSMVKEAACLAKCLSVYRGLGFAIEVEKSMPDHVMGDERRIFQVILHMVGNLLNGCDGGGSVTFRVFSVSGSEGNNYQRWQIWRPSMSNGSAYIKFEIGISNVGSQSKGSISTVQLSSRSQYSDGIDENLSFSMCKKLVQMMQGNIWVLPNSQGLAQSMTLVLRFQLRPSIGRGVFEPGGSSEHPHSNSLFRGLQVILADEDDINRAVTRKLLEKLGCHVSAVSSGLECLNSLGLAGTSFQIILLDLHMPEMDGFEVAMRIRKFRSGSWPLIIALTACADKDVWERCLQMGINGVIRKPVLLQGIVDEFHRVLKQATKDV</sequence>
<evidence type="ECO:0000256" key="5">
    <source>
        <dbReference type="ARBA" id="ARBA00022692"/>
    </source>
</evidence>
<dbReference type="Gene3D" id="3.40.50.2300">
    <property type="match status" value="1"/>
</dbReference>
<evidence type="ECO:0000256" key="11">
    <source>
        <dbReference type="ARBA" id="ARBA00022840"/>
    </source>
</evidence>
<evidence type="ECO:0000256" key="1">
    <source>
        <dbReference type="ARBA" id="ARBA00004477"/>
    </source>
</evidence>
<dbReference type="Gene3D" id="1.10.287.130">
    <property type="match status" value="1"/>
</dbReference>
<feature type="domain" description="Response regulatory" evidence="25">
    <location>
        <begin position="637"/>
        <end position="755"/>
    </location>
</feature>
<feature type="disulfide bond" description="Interchain" evidence="20">
    <location>
        <position position="28"/>
    </location>
</feature>
<evidence type="ECO:0000256" key="3">
    <source>
        <dbReference type="ARBA" id="ARBA00022553"/>
    </source>
</evidence>
<dbReference type="SMART" id="SM00065">
    <property type="entry name" value="GAF"/>
    <property type="match status" value="1"/>
</dbReference>
<keyword evidence="10 18" id="KW-0256">Endoplasmic reticulum</keyword>
<feature type="modified residue" description="4-aspartylphosphate" evidence="22">
    <location>
        <position position="688"/>
    </location>
</feature>
<reference evidence="26 27" key="1">
    <citation type="submission" date="2020-04" db="EMBL/GenBank/DDBJ databases">
        <title>Plant Genome Project.</title>
        <authorList>
            <person name="Zhang R.-G."/>
        </authorList>
    </citation>
    <scope>NUCLEOTIDE SEQUENCE [LARGE SCALE GENOMIC DNA]</scope>
    <source>
        <strain evidence="26">YNK0</strain>
        <tissue evidence="26">Leaf</tissue>
    </source>
</reference>
<dbReference type="GO" id="GO:0005789">
    <property type="term" value="C:endoplasmic reticulum membrane"/>
    <property type="evidence" value="ECO:0007669"/>
    <property type="project" value="UniProtKB-SubCell"/>
</dbReference>
<evidence type="ECO:0000256" key="8">
    <source>
        <dbReference type="ARBA" id="ARBA00022745"/>
    </source>
</evidence>
<evidence type="ECO:0000256" key="7">
    <source>
        <dbReference type="ARBA" id="ARBA00022741"/>
    </source>
</evidence>
<keyword evidence="8 18" id="KW-0936">Ethylene signaling pathway</keyword>
<dbReference type="GO" id="GO:0038199">
    <property type="term" value="F:ethylene receptor activity"/>
    <property type="evidence" value="ECO:0007669"/>
    <property type="project" value="UniProtKB-UniRule"/>
</dbReference>
<dbReference type="PROSITE" id="PS50110">
    <property type="entry name" value="RESPONSE_REGULATORY"/>
    <property type="match status" value="1"/>
</dbReference>
<dbReference type="Gene3D" id="3.30.450.40">
    <property type="match status" value="1"/>
</dbReference>
<keyword evidence="16 20" id="KW-1015">Disulfide bond</keyword>
<keyword evidence="7 18" id="KW-0547">Nucleotide-binding</keyword>
<comment type="function">
    <text evidence="18">May act early in the ethylene signal transduction pathway, possibly as an ethylene receptor, or as a regulator of the pathway.</text>
</comment>
<feature type="chain" id="PRO_5032807687" description="Ethylene receptor" evidence="24">
    <location>
        <begin position="21"/>
        <end position="762"/>
    </location>
</feature>
<dbReference type="FunFam" id="1.10.287.130:FF:000087">
    <property type="entry name" value="Ethylene receptor 4"/>
    <property type="match status" value="1"/>
</dbReference>
<evidence type="ECO:0000256" key="21">
    <source>
        <dbReference type="PIRSR" id="PIRSR026389-4"/>
    </source>
</evidence>
<evidence type="ECO:0000256" key="16">
    <source>
        <dbReference type="ARBA" id="ARBA00023157"/>
    </source>
</evidence>
<keyword evidence="15 18" id="KW-0472">Membrane</keyword>
<dbReference type="Proteomes" id="UP000655225">
    <property type="component" value="Unassembled WGS sequence"/>
</dbReference>
<evidence type="ECO:0000256" key="2">
    <source>
        <dbReference type="ARBA" id="ARBA00009842"/>
    </source>
</evidence>
<dbReference type="PANTHER" id="PTHR24423:SF633">
    <property type="entry name" value="ETHYLENE RECEPTOR 2"/>
    <property type="match status" value="1"/>
</dbReference>
<keyword evidence="11 18" id="KW-0067">ATP-binding</keyword>
<keyword evidence="27" id="KW-1185">Reference proteome</keyword>
<evidence type="ECO:0000256" key="6">
    <source>
        <dbReference type="ARBA" id="ARBA00022723"/>
    </source>
</evidence>
<dbReference type="SUPFAM" id="SSF55874">
    <property type="entry name" value="ATPase domain of HSP90 chaperone/DNA topoisomerase II/histidine kinase"/>
    <property type="match status" value="1"/>
</dbReference>
<evidence type="ECO:0000313" key="26">
    <source>
        <dbReference type="EMBL" id="KAF8392242.1"/>
    </source>
</evidence>
<dbReference type="Gene3D" id="3.30.565.10">
    <property type="entry name" value="Histidine kinase-like ATPase, C-terminal domain"/>
    <property type="match status" value="1"/>
</dbReference>
<dbReference type="OrthoDB" id="60033at2759"/>
<dbReference type="FunFam" id="3.40.50.2300:FF:000240">
    <property type="entry name" value="Ethylene receptor"/>
    <property type="match status" value="1"/>
</dbReference>
<evidence type="ECO:0000256" key="24">
    <source>
        <dbReference type="SAM" id="SignalP"/>
    </source>
</evidence>
<dbReference type="InterPro" id="IPR058544">
    <property type="entry name" value="ETR1_N"/>
</dbReference>
<evidence type="ECO:0000256" key="19">
    <source>
        <dbReference type="PIRSR" id="PIRSR026389-2"/>
    </source>
</evidence>
<evidence type="ECO:0000256" key="9">
    <source>
        <dbReference type="ARBA" id="ARBA00022777"/>
    </source>
</evidence>
<protein>
    <recommendedName>
        <fullName evidence="18">Ethylene receptor</fullName>
    </recommendedName>
</protein>
<keyword evidence="3 22" id="KW-0597">Phosphoprotein</keyword>
<dbReference type="GO" id="GO:0004674">
    <property type="term" value="F:protein serine/threonine kinase activity"/>
    <property type="evidence" value="ECO:0007669"/>
    <property type="project" value="UniProtKB-ARBA"/>
</dbReference>
<dbReference type="OMA" id="GRHEMEI"/>
<comment type="cofactor">
    <cofactor evidence="19">
        <name>Cu cation</name>
        <dbReference type="ChEBI" id="CHEBI:23378"/>
    </cofactor>
    <text evidence="19">Binds 1 copper ion per dimer.</text>
</comment>
<dbReference type="PIRSF" id="PIRSF026389">
    <property type="entry name" value="Ethyln_sen_HK"/>
    <property type="match status" value="1"/>
</dbReference>
<evidence type="ECO:0000256" key="4">
    <source>
        <dbReference type="ARBA" id="ARBA00022679"/>
    </source>
</evidence>
<dbReference type="SUPFAM" id="SSF52172">
    <property type="entry name" value="CheY-like"/>
    <property type="match status" value="1"/>
</dbReference>
<comment type="similarity">
    <text evidence="2 18">Belongs to the ethylene receptor family.</text>
</comment>
<keyword evidence="6 18" id="KW-0479">Metal-binding</keyword>
<evidence type="ECO:0000256" key="14">
    <source>
        <dbReference type="ARBA" id="ARBA00023012"/>
    </source>
</evidence>
<evidence type="ECO:0000313" key="27">
    <source>
        <dbReference type="Proteomes" id="UP000655225"/>
    </source>
</evidence>
<dbReference type="GO" id="GO:0046872">
    <property type="term" value="F:metal ion binding"/>
    <property type="evidence" value="ECO:0007669"/>
    <property type="project" value="UniProtKB-UniRule"/>
</dbReference>
<feature type="transmembrane region" description="Helical" evidence="23">
    <location>
        <begin position="106"/>
        <end position="136"/>
    </location>
</feature>
<keyword evidence="14 18" id="KW-0902">Two-component regulatory system</keyword>
<evidence type="ECO:0000256" key="22">
    <source>
        <dbReference type="PROSITE-ProRule" id="PRU00169"/>
    </source>
</evidence>
<evidence type="ECO:0000256" key="15">
    <source>
        <dbReference type="ARBA" id="ARBA00023136"/>
    </source>
</evidence>
<keyword evidence="5 23" id="KW-0812">Transmembrane</keyword>
<keyword evidence="17 18" id="KW-0675">Receptor</keyword>
<evidence type="ECO:0000256" key="18">
    <source>
        <dbReference type="PIRNR" id="PIRNR026389"/>
    </source>
</evidence>